<feature type="domain" description="C2" evidence="8">
    <location>
        <begin position="2121"/>
        <end position="2252"/>
    </location>
</feature>
<evidence type="ECO:0000313" key="10">
    <source>
        <dbReference type="Proteomes" id="UP001642484"/>
    </source>
</evidence>
<keyword evidence="10" id="KW-1185">Reference proteome</keyword>
<keyword evidence="2 7" id="KW-0812">Transmembrane</keyword>
<keyword evidence="4 7" id="KW-1133">Transmembrane helix</keyword>
<comment type="subcellular location">
    <subcellularLocation>
        <location evidence="1">Membrane</location>
    </subcellularLocation>
</comment>
<evidence type="ECO:0000256" key="1">
    <source>
        <dbReference type="ARBA" id="ARBA00004370"/>
    </source>
</evidence>
<evidence type="ECO:0000256" key="7">
    <source>
        <dbReference type="SAM" id="Phobius"/>
    </source>
</evidence>
<protein>
    <recommendedName>
        <fullName evidence="8">C2 domain-containing protein</fullName>
    </recommendedName>
</protein>
<dbReference type="PANTHER" id="PTHR12546:SF33">
    <property type="entry name" value="SPERM VESICLE FUSION PROTEIN FER-1"/>
    <property type="match status" value="1"/>
</dbReference>
<organism evidence="9 10">
    <name type="scientific">Durusdinium trenchii</name>
    <dbReference type="NCBI Taxonomy" id="1381693"/>
    <lineage>
        <taxon>Eukaryota</taxon>
        <taxon>Sar</taxon>
        <taxon>Alveolata</taxon>
        <taxon>Dinophyceae</taxon>
        <taxon>Suessiales</taxon>
        <taxon>Symbiodiniaceae</taxon>
        <taxon>Durusdinium</taxon>
    </lineage>
</organism>
<dbReference type="EMBL" id="CAXAMN010022040">
    <property type="protein sequence ID" value="CAK9065898.1"/>
    <property type="molecule type" value="Genomic_DNA"/>
</dbReference>
<evidence type="ECO:0000256" key="2">
    <source>
        <dbReference type="ARBA" id="ARBA00022692"/>
    </source>
</evidence>
<dbReference type="Proteomes" id="UP001642484">
    <property type="component" value="Unassembled WGS sequence"/>
</dbReference>
<evidence type="ECO:0000256" key="3">
    <source>
        <dbReference type="ARBA" id="ARBA00022737"/>
    </source>
</evidence>
<evidence type="ECO:0000313" key="9">
    <source>
        <dbReference type="EMBL" id="CAK9065898.1"/>
    </source>
</evidence>
<keyword evidence="3" id="KW-0677">Repeat</keyword>
<evidence type="ECO:0000259" key="8">
    <source>
        <dbReference type="PROSITE" id="PS50004"/>
    </source>
</evidence>
<sequence length="2385" mass="269034">MALSTRTMRPSLMRSGGDESRSSRGQRLRHRRSWSGVCVSTRVKICRETPWAPEFREESRMLYRYVYMKIVDQVHGDKVFKSNVSSESSKPVWEFVVEETVMVDSMHGPPRLEIQLYGQRVLLDVLDRYLGQAVLKLPVAPTAGPMKSSLPVVLNTLSAMNDKIAAQFGAARKARLNVVWQVCDEKHPGPVPDLIRIAEMDEDAADKKSYQFHLKLVNVKLRRATEGPRRLAVCLRLIKPDGGVSKASPVQYSPQAWCCPEKRVQENLEELMTRPPPVDPDEECTTAVWHEDRRLGWMMPTWVLRESHLQLLSYTIEAQLLMYNSPPPKEASTKKFRFFRHSNLGGQQEEKPTKLGVWRESLGDLLDSIEQADEGIVCEAPLNSSGSEVATLRMEIDVSSSHSHRLPAHLVGKDITDWPLEKAPLRRGSPAKEVMHNKVQYYVTVMVDGLPNHEMCLPYVRVSMSSSSECTEAKTEHSVSNVTFDKALVIQSTLIQRKAKIEILNKATGSVFNEDKVIGEGVIYDLEPDKDYWIHCYGGAAEPTYPDVALQMTKGAVKPASTYSASLAIKFGTKMASKSYFESMKKMRKPHRLRVRFYSGVNLNSYANQKVKVIVKVPGCRLPDEAGAQEILRNLQELESLSSTDRPKSPHSQMRRKALLERVPPPERFNSNLLSFPAEVDAQGLLHFTEREQRLSWVERATPAAWPLEVPPNVQFADFYIVAVGEETEPPRVFGRLRMFAKALDTVAPKWKQLHFDTSVVALPEAYFKSNLAGFVLGSASLMPETGTKPSNHRNSWSFWSAESPLLPSAQKGMCCGTKQVFEASSGEEVRFEVQKKELMKTVFCHVDLLAARELPAMDDDGLVDPSYSIEVKDQTLLYPSGIMKSLSPSFMHRIRIPIQMEVEPEPTVGLPMMASAVPFPPIIVKILDRDERKVLGLNAGDTFEEVGRIVIKPSPARTHCIGRCGDQRVEVYPLLGYANDEDYVLGNHGSLFASKKPENLDLNRHHVAKWYALDKAAQAPFDTSTGGEEDSWQKRPRVLAAANYSFQANLREGLTQGPNLAKGAAAGISIHQLRTHQSSRFKIDFCLLGLRNLPSTVVDCKLYVSSFWEGGAIELAIASGGFQSRNFNFMVDEASEGWRSNAVNWKPFLRVDDESGTEEAALWTVKLKDFLGVKIQPPVYEVPVIQYLQQEKLKPGRWTMHELDSGKEFDLLVRYEGQTVEVQKWTVSGQLEEVRHPGHFDRNKQVLRFTLEDTEWSGQVTSLGTAMPLLRVVDLKDPNSPSQFFSGTWHEEDPFVLLPSITIQLKNPSTGADHGTLTVGLNQLGMTSQTMAASWMQICNEELAKLPEELHQWSYQGNDGGVRTGAIQPLRGIKYMDEAYESFVDVFASHGGFVDFDDNLFISRTLQDNCLFKICPNADKEDDAELDGSVTQFFNVFDWVAGDRLRLSEPFDERFWPQLCCGPGYDKEPQLEELPHIPDNCSVDDADRLIGKILAWMDAKEFSINHTHPRPSHPLGPAKLFEKFFQIPKVASFAGIKKHDLESMSTTKLHRKLRKVGWRFSTHLAAPELVPSQVPSRSVLKFFTDSQLHVNRHTFMVQVGHQIGTDRDSRILCRLRMDLPKNFLEPHRKLLLECRQMIHDEELMQDKSEKTVVTSFLEQMTRGGGVMGQTVRSLNNLVERLKRIQSGSSNYFMVKFKQPGVVVWAAPEQQKAWDRPGTLLFAVKLLHQPDTVVPVVVPSFDLRYPQENSWKVQKTIHMRFHDAERRIALAVEKEREAKGTESIRRSPAAPDLEAEVAEDLDDNRDMASLNPSSHGRMATSADAFICRLKRKAGALPFDREQNSDWYRLVLGESFPELKDLSAGNDEWVKEVFFSKFMNLQRTLALPSDTGETVLKGHVKVQKVDDEENEGYLDANDFAVENLWTASTFFVSLTLCTFTKLDHNVDCAEIYFKVRLGNEEQQTPVVQSSIPQTKIIGVYHSVTFETQVPGAHELNVQVFAKAALGFGEQLIGECDFDLEDRCLAMKWKEFRSSTNETFLRNHLSPPTAGRFHSNTETEGTFGRLPWTVVQAPQRVADGRGVEVRPSRAPGARLPLESKVICMKDADMNADSRVGLLRCVLDMHPQNMPEQPRTQMPHSFQIRVSIINVDNIKVYKDFGQRNDLFVEMKFRSVSMDGTEQRRNEKTDIHGWAHDTASFNQRFLFNVMAPTVKCGLEFSLMDFDRGVSSADLVYFPQTFSLDHLVDMAYDDWSNNREPVGLVGGNVVFDSWPSTNMVFEGWQRRCRCIRRAQQKGSAAKMNLTVEILPSELAEAAPVTSGVFAPPKDRLSIQMLATNPLKSIRVVLGPKLFNLIIVGTFLGCSMVTTFLVILTIFHTQQIVLVQSTG</sequence>
<dbReference type="InterPro" id="IPR037721">
    <property type="entry name" value="Ferlin"/>
</dbReference>
<reference evidence="9 10" key="1">
    <citation type="submission" date="2024-02" db="EMBL/GenBank/DDBJ databases">
        <authorList>
            <person name="Chen Y."/>
            <person name="Shah S."/>
            <person name="Dougan E. K."/>
            <person name="Thang M."/>
            <person name="Chan C."/>
        </authorList>
    </citation>
    <scope>NUCLEOTIDE SEQUENCE [LARGE SCALE GENOMIC DNA]</scope>
</reference>
<gene>
    <name evidence="9" type="ORF">CCMP2556_LOCUS32366</name>
</gene>
<dbReference type="Pfam" id="PF00168">
    <property type="entry name" value="C2"/>
    <property type="match status" value="3"/>
</dbReference>
<dbReference type="PROSITE" id="PS50004">
    <property type="entry name" value="C2"/>
    <property type="match status" value="1"/>
</dbReference>
<evidence type="ECO:0000256" key="5">
    <source>
        <dbReference type="ARBA" id="ARBA00023136"/>
    </source>
</evidence>
<keyword evidence="5 7" id="KW-0472">Membrane</keyword>
<accession>A0ABP0NRA4</accession>
<proteinExistence type="predicted"/>
<name>A0ABP0NRA4_9DINO</name>
<evidence type="ECO:0000256" key="4">
    <source>
        <dbReference type="ARBA" id="ARBA00022989"/>
    </source>
</evidence>
<feature type="region of interest" description="Disordered" evidence="6">
    <location>
        <begin position="1"/>
        <end position="28"/>
    </location>
</feature>
<dbReference type="PANTHER" id="PTHR12546">
    <property type="entry name" value="FER-1-LIKE"/>
    <property type="match status" value="1"/>
</dbReference>
<evidence type="ECO:0000256" key="6">
    <source>
        <dbReference type="SAM" id="MobiDB-lite"/>
    </source>
</evidence>
<comment type="caution">
    <text evidence="9">The sequence shown here is derived from an EMBL/GenBank/DDBJ whole genome shotgun (WGS) entry which is preliminary data.</text>
</comment>
<dbReference type="InterPro" id="IPR000008">
    <property type="entry name" value="C2_dom"/>
</dbReference>
<feature type="transmembrane region" description="Helical" evidence="7">
    <location>
        <begin position="2348"/>
        <end position="2373"/>
    </location>
</feature>